<keyword evidence="2" id="KW-1185">Reference proteome</keyword>
<comment type="caution">
    <text evidence="1">The sequence shown here is derived from an EMBL/GenBank/DDBJ whole genome shotgun (WGS) entry which is preliminary data.</text>
</comment>
<reference evidence="1" key="1">
    <citation type="thesis" date="2021" institute="BYU ScholarsArchive" country="Provo, UT, USA">
        <title>Applications of and Algorithms for Genome Assembly and Genomic Analyses with an Emphasis on Marine Teleosts.</title>
        <authorList>
            <person name="Pickett B.D."/>
        </authorList>
    </citation>
    <scope>NUCLEOTIDE SEQUENCE</scope>
    <source>
        <strain evidence="1">HI-2016</strain>
    </source>
</reference>
<gene>
    <name evidence="1" type="ORF">JZ751_011444</name>
</gene>
<proteinExistence type="predicted"/>
<sequence length="55" mass="6023">MTLWSGQNAALSFQPPAPHMCTSAPCEYVKMTAVCSEADSCSRVLMMIHFSVRLS</sequence>
<evidence type="ECO:0000313" key="1">
    <source>
        <dbReference type="EMBL" id="KAG9333517.1"/>
    </source>
</evidence>
<dbReference type="AlphaFoldDB" id="A0A8T2NAH6"/>
<dbReference type="Proteomes" id="UP000824540">
    <property type="component" value="Unassembled WGS sequence"/>
</dbReference>
<accession>A0A8T2NAH6</accession>
<evidence type="ECO:0000313" key="2">
    <source>
        <dbReference type="Proteomes" id="UP000824540"/>
    </source>
</evidence>
<protein>
    <submittedName>
        <fullName evidence="1">Uncharacterized protein</fullName>
    </submittedName>
</protein>
<organism evidence="1 2">
    <name type="scientific">Albula glossodonta</name>
    <name type="common">roundjaw bonefish</name>
    <dbReference type="NCBI Taxonomy" id="121402"/>
    <lineage>
        <taxon>Eukaryota</taxon>
        <taxon>Metazoa</taxon>
        <taxon>Chordata</taxon>
        <taxon>Craniata</taxon>
        <taxon>Vertebrata</taxon>
        <taxon>Euteleostomi</taxon>
        <taxon>Actinopterygii</taxon>
        <taxon>Neopterygii</taxon>
        <taxon>Teleostei</taxon>
        <taxon>Albuliformes</taxon>
        <taxon>Albulidae</taxon>
        <taxon>Albula</taxon>
    </lineage>
</organism>
<dbReference type="EMBL" id="JAFBMS010000194">
    <property type="protein sequence ID" value="KAG9333517.1"/>
    <property type="molecule type" value="Genomic_DNA"/>
</dbReference>
<name>A0A8T2NAH6_9TELE</name>